<evidence type="ECO:0000256" key="8">
    <source>
        <dbReference type="ARBA" id="ARBA00022912"/>
    </source>
</evidence>
<dbReference type="EC" id="3.1.3.-" evidence="10"/>
<comment type="subunit">
    <text evidence="10">Homodimer.</text>
</comment>
<keyword evidence="4 10" id="KW-0963">Cytoplasm</keyword>
<organism evidence="12 13">
    <name type="scientific">Methylomagnum ishizawai</name>
    <dbReference type="NCBI Taxonomy" id="1760988"/>
    <lineage>
        <taxon>Bacteria</taxon>
        <taxon>Pseudomonadati</taxon>
        <taxon>Pseudomonadota</taxon>
        <taxon>Gammaproteobacteria</taxon>
        <taxon>Methylococcales</taxon>
        <taxon>Methylococcaceae</taxon>
        <taxon>Methylomagnum</taxon>
    </lineage>
</organism>
<gene>
    <name evidence="12" type="ORF">SAMN02949497_2301</name>
</gene>
<comment type="subcellular location">
    <subcellularLocation>
        <location evidence="1 10">Cytoplasm</location>
    </subcellularLocation>
</comment>
<dbReference type="STRING" id="1760988.SAMN02949497_2301"/>
<dbReference type="PANTHER" id="PTHR43693:SF1">
    <property type="entry name" value="PROTEIN PHOSPHATASE CHEZ"/>
    <property type="match status" value="1"/>
</dbReference>
<sequence>MAKKKNAAPLPADADPRIAQALALVSALERGDQVEADQILDDIGRVREMTLFQEVGRLTRQLHDTLASFAVDDKLAHLTEREIPDAKERLNYVIAMTEQAANTTLNAVETLLPMAEALAGQAGELGGQWQRFRQREMPFEEFKQLSLDLAEHLAQSGQQLATMQTLLGEVLMAQGFQDLTGQIIRRVIQLVQELESNLVDMVRLSSRRYRAEGDAPEPAVPALGPCVPGVDANAVHSQDDVDGLLSSLGF</sequence>
<dbReference type="GO" id="GO:0005737">
    <property type="term" value="C:cytoplasm"/>
    <property type="evidence" value="ECO:0007669"/>
    <property type="project" value="UniProtKB-SubCell"/>
</dbReference>
<evidence type="ECO:0000256" key="4">
    <source>
        <dbReference type="ARBA" id="ARBA00022490"/>
    </source>
</evidence>
<dbReference type="InterPro" id="IPR007439">
    <property type="entry name" value="Chemotax_Pase_CheZ"/>
</dbReference>
<evidence type="ECO:0000256" key="11">
    <source>
        <dbReference type="PIRSR" id="PIRSR002884-1"/>
    </source>
</evidence>
<dbReference type="GO" id="GO:0006935">
    <property type="term" value="P:chemotaxis"/>
    <property type="evidence" value="ECO:0007669"/>
    <property type="project" value="UniProtKB-KW"/>
</dbReference>
<comment type="similarity">
    <text evidence="2 10">Belongs to the CheZ family.</text>
</comment>
<reference evidence="12 13" key="1">
    <citation type="submission" date="2016-12" db="EMBL/GenBank/DDBJ databases">
        <authorList>
            <person name="Song W.-J."/>
            <person name="Kurnit D.M."/>
        </authorList>
    </citation>
    <scope>NUCLEOTIDE SEQUENCE [LARGE SCALE GENOMIC DNA]</scope>
    <source>
        <strain evidence="12 13">175</strain>
    </source>
</reference>
<dbReference type="AlphaFoldDB" id="A0A1Y6D334"/>
<dbReference type="GO" id="GO:0009288">
    <property type="term" value="C:bacterial-type flagellum"/>
    <property type="evidence" value="ECO:0007669"/>
    <property type="project" value="InterPro"/>
</dbReference>
<dbReference type="GO" id="GO:0097588">
    <property type="term" value="P:archaeal or bacterial-type flagellum-dependent cell motility"/>
    <property type="evidence" value="ECO:0007669"/>
    <property type="project" value="UniProtKB-KW"/>
</dbReference>
<dbReference type="SUPFAM" id="SSF75708">
    <property type="entry name" value="Chemotaxis phosphatase CheZ"/>
    <property type="match status" value="1"/>
</dbReference>
<dbReference type="Proteomes" id="UP000192923">
    <property type="component" value="Unassembled WGS sequence"/>
</dbReference>
<keyword evidence="6 10" id="KW-0283">Flagellar rotation</keyword>
<evidence type="ECO:0000313" key="13">
    <source>
        <dbReference type="Proteomes" id="UP000192923"/>
    </source>
</evidence>
<proteinExistence type="inferred from homology"/>
<evidence type="ECO:0000256" key="1">
    <source>
        <dbReference type="ARBA" id="ARBA00004496"/>
    </source>
</evidence>
<keyword evidence="8 10" id="KW-0904">Protein phosphatase</keyword>
<comment type="function">
    <text evidence="10">Plays an important role in bacterial chemotaxis signal transduction pathway by accelerating the dephosphorylation of phosphorylated CheY (CheY-P).</text>
</comment>
<evidence type="ECO:0000256" key="2">
    <source>
        <dbReference type="ARBA" id="ARBA00005908"/>
    </source>
</evidence>
<dbReference type="Pfam" id="PF04344">
    <property type="entry name" value="CheZ"/>
    <property type="match status" value="1"/>
</dbReference>
<dbReference type="OrthoDB" id="9773007at2"/>
<dbReference type="PIRSF" id="PIRSF002884">
    <property type="entry name" value="CheZ"/>
    <property type="match status" value="1"/>
</dbReference>
<dbReference type="EMBL" id="FXAM01000001">
    <property type="protein sequence ID" value="SMF94962.1"/>
    <property type="molecule type" value="Genomic_DNA"/>
</dbReference>
<evidence type="ECO:0000313" key="12">
    <source>
        <dbReference type="EMBL" id="SMF94962.1"/>
    </source>
</evidence>
<dbReference type="RefSeq" id="WP_085212793.1">
    <property type="nucleotide sequence ID" value="NZ_FXAM01000001.1"/>
</dbReference>
<evidence type="ECO:0000256" key="3">
    <source>
        <dbReference type="ARBA" id="ARBA00018484"/>
    </source>
</evidence>
<dbReference type="InterPro" id="IPR050992">
    <property type="entry name" value="CheZ_family_phosphatases"/>
</dbReference>
<dbReference type="GO" id="GO:0050920">
    <property type="term" value="P:regulation of chemotaxis"/>
    <property type="evidence" value="ECO:0007669"/>
    <property type="project" value="InterPro"/>
</dbReference>
<keyword evidence="13" id="KW-1185">Reference proteome</keyword>
<evidence type="ECO:0000256" key="6">
    <source>
        <dbReference type="ARBA" id="ARBA00022779"/>
    </source>
</evidence>
<evidence type="ECO:0000256" key="5">
    <source>
        <dbReference type="ARBA" id="ARBA00022500"/>
    </source>
</evidence>
<evidence type="ECO:0000256" key="7">
    <source>
        <dbReference type="ARBA" id="ARBA00022801"/>
    </source>
</evidence>
<accession>A0A1Y6D334</accession>
<dbReference type="GO" id="GO:0004721">
    <property type="term" value="F:phosphoprotein phosphatase activity"/>
    <property type="evidence" value="ECO:0007669"/>
    <property type="project" value="UniProtKB-KW"/>
</dbReference>
<evidence type="ECO:0000256" key="10">
    <source>
        <dbReference type="PIRNR" id="PIRNR002884"/>
    </source>
</evidence>
<keyword evidence="7 10" id="KW-0378">Hydrolase</keyword>
<evidence type="ECO:0000256" key="9">
    <source>
        <dbReference type="ARBA" id="ARBA00029599"/>
    </source>
</evidence>
<feature type="site" description="Enhances dephosphorylation of CheY-P" evidence="11">
    <location>
        <position position="182"/>
    </location>
</feature>
<keyword evidence="5 10" id="KW-0145">Chemotaxis</keyword>
<protein>
    <recommendedName>
        <fullName evidence="3 10">Protein phosphatase CheZ</fullName>
        <ecNumber evidence="10">3.1.3.-</ecNumber>
    </recommendedName>
    <alternativeName>
        <fullName evidence="9 10">Chemotaxis protein CheZ</fullName>
    </alternativeName>
</protein>
<dbReference type="Gene3D" id="1.10.287.500">
    <property type="entry name" value="Helix hairpin bin"/>
    <property type="match status" value="1"/>
</dbReference>
<dbReference type="PANTHER" id="PTHR43693">
    <property type="entry name" value="PROTEIN PHOSPHATASE CHEZ"/>
    <property type="match status" value="1"/>
</dbReference>
<name>A0A1Y6D334_9GAMM</name>